<dbReference type="InterPro" id="IPR029787">
    <property type="entry name" value="Nucleotide_cyclase"/>
</dbReference>
<organism evidence="6 7">
    <name type="scientific">Nitrosococcus oceani (strain ATCC 19707 / BCRC 17464 / JCM 30415 / NCIMB 11848 / C-107)</name>
    <dbReference type="NCBI Taxonomy" id="323261"/>
    <lineage>
        <taxon>Bacteria</taxon>
        <taxon>Pseudomonadati</taxon>
        <taxon>Pseudomonadota</taxon>
        <taxon>Gammaproteobacteria</taxon>
        <taxon>Chromatiales</taxon>
        <taxon>Chromatiaceae</taxon>
        <taxon>Nitrosococcus</taxon>
    </lineage>
</organism>
<name>Q3JEJ0_NITOC</name>
<dbReference type="InterPro" id="IPR035919">
    <property type="entry name" value="EAL_sf"/>
</dbReference>
<dbReference type="InterPro" id="IPR043128">
    <property type="entry name" value="Rev_trsase/Diguanyl_cyclase"/>
</dbReference>
<dbReference type="STRING" id="323261.Noc_0226"/>
<dbReference type="InterPro" id="IPR013656">
    <property type="entry name" value="PAS_4"/>
</dbReference>
<dbReference type="CDD" id="cd01948">
    <property type="entry name" value="EAL"/>
    <property type="match status" value="1"/>
</dbReference>
<dbReference type="Pfam" id="PF00563">
    <property type="entry name" value="EAL"/>
    <property type="match status" value="1"/>
</dbReference>
<dbReference type="PROSITE" id="PS50113">
    <property type="entry name" value="PAC"/>
    <property type="match status" value="1"/>
</dbReference>
<dbReference type="KEGG" id="noc:Noc_0226"/>
<evidence type="ECO:0000313" key="6">
    <source>
        <dbReference type="EMBL" id="ABA56756.1"/>
    </source>
</evidence>
<evidence type="ECO:0000259" key="3">
    <source>
        <dbReference type="PROSITE" id="PS50113"/>
    </source>
</evidence>
<dbReference type="InParanoid" id="Q3JEJ0"/>
<evidence type="ECO:0000259" key="4">
    <source>
        <dbReference type="PROSITE" id="PS50883"/>
    </source>
</evidence>
<dbReference type="FunCoup" id="Q3JEJ0">
    <property type="interactions" value="4"/>
</dbReference>
<dbReference type="InterPro" id="IPR001633">
    <property type="entry name" value="EAL_dom"/>
</dbReference>
<dbReference type="SMART" id="SM00052">
    <property type="entry name" value="EAL"/>
    <property type="match status" value="1"/>
</dbReference>
<dbReference type="SMART" id="SM00267">
    <property type="entry name" value="GGDEF"/>
    <property type="match status" value="1"/>
</dbReference>
<dbReference type="Pfam" id="PF00990">
    <property type="entry name" value="GGDEF"/>
    <property type="match status" value="1"/>
</dbReference>
<dbReference type="Gene3D" id="3.30.70.270">
    <property type="match status" value="1"/>
</dbReference>
<dbReference type="RefSeq" id="WP_002812214.1">
    <property type="nucleotide sequence ID" value="NC_007484.1"/>
</dbReference>
<dbReference type="InterPro" id="IPR000160">
    <property type="entry name" value="GGDEF_dom"/>
</dbReference>
<dbReference type="Gene3D" id="3.20.20.450">
    <property type="entry name" value="EAL domain"/>
    <property type="match status" value="1"/>
</dbReference>
<dbReference type="AlphaFoldDB" id="Q3JEJ0"/>
<dbReference type="PANTHER" id="PTHR44757">
    <property type="entry name" value="DIGUANYLATE CYCLASE DGCP"/>
    <property type="match status" value="1"/>
</dbReference>
<protein>
    <submittedName>
        <fullName evidence="6">Diguanylate cyclase/phosphodiesterase with PAS/PAC sensor(S)</fullName>
    </submittedName>
</protein>
<evidence type="ECO:0000259" key="2">
    <source>
        <dbReference type="PROSITE" id="PS50112"/>
    </source>
</evidence>
<feature type="domain" description="PAS" evidence="2">
    <location>
        <begin position="17"/>
        <end position="90"/>
    </location>
</feature>
<dbReference type="eggNOG" id="COG5001">
    <property type="taxonomic scope" value="Bacteria"/>
</dbReference>
<dbReference type="SUPFAM" id="SSF55785">
    <property type="entry name" value="PYP-like sensor domain (PAS domain)"/>
    <property type="match status" value="1"/>
</dbReference>
<comment type="cofactor">
    <cofactor evidence="1">
        <name>Mg(2+)</name>
        <dbReference type="ChEBI" id="CHEBI:18420"/>
    </cofactor>
</comment>
<gene>
    <name evidence="6" type="ordered locus">Noc_0226</name>
</gene>
<dbReference type="SMART" id="SM00091">
    <property type="entry name" value="PAS"/>
    <property type="match status" value="1"/>
</dbReference>
<dbReference type="PANTHER" id="PTHR44757:SF4">
    <property type="entry name" value="DIGUANYLATE CYCLASE DGCE-RELATED"/>
    <property type="match status" value="1"/>
</dbReference>
<feature type="domain" description="EAL" evidence="4">
    <location>
        <begin position="323"/>
        <end position="579"/>
    </location>
</feature>
<dbReference type="InterPro" id="IPR000014">
    <property type="entry name" value="PAS"/>
</dbReference>
<dbReference type="PROSITE" id="PS50883">
    <property type="entry name" value="EAL"/>
    <property type="match status" value="1"/>
</dbReference>
<dbReference type="CDD" id="cd00130">
    <property type="entry name" value="PAS"/>
    <property type="match status" value="1"/>
</dbReference>
<evidence type="ECO:0000313" key="7">
    <source>
        <dbReference type="Proteomes" id="UP000006838"/>
    </source>
</evidence>
<dbReference type="PROSITE" id="PS50112">
    <property type="entry name" value="PAS"/>
    <property type="match status" value="1"/>
</dbReference>
<dbReference type="InterPro" id="IPR001610">
    <property type="entry name" value="PAC"/>
</dbReference>
<dbReference type="InterPro" id="IPR000700">
    <property type="entry name" value="PAS-assoc_C"/>
</dbReference>
<dbReference type="Gene3D" id="3.30.450.20">
    <property type="entry name" value="PAS domain"/>
    <property type="match status" value="1"/>
</dbReference>
<dbReference type="SUPFAM" id="SSF141868">
    <property type="entry name" value="EAL domain-like"/>
    <property type="match status" value="1"/>
</dbReference>
<feature type="domain" description="GGDEF" evidence="5">
    <location>
        <begin position="179"/>
        <end position="312"/>
    </location>
</feature>
<feature type="domain" description="PAC" evidence="3">
    <location>
        <begin position="95"/>
        <end position="147"/>
    </location>
</feature>
<dbReference type="NCBIfam" id="TIGR00229">
    <property type="entry name" value="sensory_box"/>
    <property type="match status" value="1"/>
</dbReference>
<dbReference type="PROSITE" id="PS50887">
    <property type="entry name" value="GGDEF"/>
    <property type="match status" value="1"/>
</dbReference>
<keyword evidence="7" id="KW-1185">Reference proteome</keyword>
<dbReference type="SMART" id="SM00086">
    <property type="entry name" value="PAC"/>
    <property type="match status" value="1"/>
</dbReference>
<dbReference type="EMBL" id="CP000127">
    <property type="protein sequence ID" value="ABA56756.1"/>
    <property type="molecule type" value="Genomic_DNA"/>
</dbReference>
<dbReference type="GO" id="GO:0003824">
    <property type="term" value="F:catalytic activity"/>
    <property type="evidence" value="ECO:0007669"/>
    <property type="project" value="UniProtKB-ARBA"/>
</dbReference>
<sequence length="591" mass="65066">MHDVTARNRAEAALVAEKERIQVTLESIGDGVITTDANSRINYLNPTAEAMTGWLLAAARGKALPDVLQIINESTREPVADPLAPCLTGSSAVRSTNPTVLISRHGAEYSIEISAAPIRDANNQVLGAVLVFHDVSEQRRLQCEIAHQAQHDALTGLVNRREFERRLQRVIETVQTQNSEHALCYLDLDQFKLVNDTCGHASGDALLQQLAVLFEKNIRRRDTLARLGGDEFGLLLEHCSLDRALQIANTLRQTVEGFRFCWNGQHFRIGVSIGLVPITIANSSAASVLQTADSACYVAKDGGRNRIHIYREHDVELARRHGEMQWVARIQQALEENRFQLYAQPIVPLKATLSGGIHCELLLRLVENDGKISPPGAFMPAAERYNLAVAIDRWVVTQALRWLAAHPALLDRITLCTINLSGHSIGDRFFHAYVLRQFDDTGLPAKKICFEITETAAVANLADATRFMEALKTRGCCFSLDDFGSGLSSFAYLKALPVNFLKIDGLFVKDIVDDPIDLAMVRSINEIGHLLGKKTIAEYIENDAILDKLRGLGIDYGQGYGLGQPQPLSALLATVSRPANSIKTGADTHFI</sequence>
<evidence type="ECO:0000259" key="5">
    <source>
        <dbReference type="PROSITE" id="PS50887"/>
    </source>
</evidence>
<dbReference type="NCBIfam" id="TIGR00254">
    <property type="entry name" value="GGDEF"/>
    <property type="match status" value="1"/>
</dbReference>
<dbReference type="InterPro" id="IPR052155">
    <property type="entry name" value="Biofilm_reg_signaling"/>
</dbReference>
<reference evidence="7" key="1">
    <citation type="journal article" date="2006" name="Appl. Environ. Microbiol.">
        <title>Complete genome sequence of the marine, chemolithoautotrophic, ammonia-oxidizing bacterium Nitrosococcus oceani ATCC 19707.</title>
        <authorList>
            <person name="Klotz M.G."/>
            <person name="Arp D.J."/>
            <person name="Chain P.S.G."/>
            <person name="El-Sheikh A.F."/>
            <person name="Hauser L.J."/>
            <person name="Hommes N.G."/>
            <person name="Larimer F.W."/>
            <person name="Malfatti S.A."/>
            <person name="Norton J.M."/>
            <person name="Poret-Peterson A.T."/>
            <person name="Vergez L.M."/>
            <person name="Ward B.B."/>
        </authorList>
    </citation>
    <scope>NUCLEOTIDE SEQUENCE [LARGE SCALE GENOMIC DNA]</scope>
    <source>
        <strain evidence="7">ATCC 19707 / BCRC 17464 / NCIMB 11848 / C-107</strain>
    </source>
</reference>
<dbReference type="Pfam" id="PF08448">
    <property type="entry name" value="PAS_4"/>
    <property type="match status" value="1"/>
</dbReference>
<evidence type="ECO:0000256" key="1">
    <source>
        <dbReference type="ARBA" id="ARBA00001946"/>
    </source>
</evidence>
<proteinExistence type="predicted"/>
<dbReference type="CDD" id="cd01949">
    <property type="entry name" value="GGDEF"/>
    <property type="match status" value="1"/>
</dbReference>
<dbReference type="HOGENOM" id="CLU_000445_70_54_6"/>
<dbReference type="Proteomes" id="UP000006838">
    <property type="component" value="Chromosome"/>
</dbReference>
<dbReference type="FunFam" id="3.30.70.270:FF:000001">
    <property type="entry name" value="Diguanylate cyclase domain protein"/>
    <property type="match status" value="1"/>
</dbReference>
<dbReference type="InterPro" id="IPR035965">
    <property type="entry name" value="PAS-like_dom_sf"/>
</dbReference>
<dbReference type="SUPFAM" id="SSF55073">
    <property type="entry name" value="Nucleotide cyclase"/>
    <property type="match status" value="1"/>
</dbReference>
<accession>Q3JEJ0</accession>